<protein>
    <submittedName>
        <fullName evidence="2">Uncharacterized protein</fullName>
    </submittedName>
</protein>
<sequence>MSNGCLTSRQRRAESALSQQERRTTGQIAVETVQTFSGEAVNSAHIRLKRSGIFFSRRLFFFALFPFEAAVFR</sequence>
<comment type="caution">
    <text evidence="2">The sequence shown here is derived from an EMBL/GenBank/DDBJ whole genome shotgun (WGS) entry which is preliminary data.</text>
</comment>
<reference evidence="2 3" key="1">
    <citation type="submission" date="2019-06" db="EMBL/GenBank/DDBJ databases">
        <title>Draft genomes of female and male turbot (Scophthalmus maximus).</title>
        <authorList>
            <person name="Xu H."/>
            <person name="Xu X.-W."/>
            <person name="Shao C."/>
            <person name="Chen S."/>
        </authorList>
    </citation>
    <scope>NUCLEOTIDE SEQUENCE [LARGE SCALE GENOMIC DNA]</scope>
    <source>
        <strain evidence="2">Ysfricsl-2016a</strain>
        <tissue evidence="2">Blood</tissue>
    </source>
</reference>
<evidence type="ECO:0000313" key="3">
    <source>
        <dbReference type="Proteomes" id="UP000438429"/>
    </source>
</evidence>
<name>A0A6A4T885_SCOMX</name>
<feature type="region of interest" description="Disordered" evidence="1">
    <location>
        <begin position="1"/>
        <end position="23"/>
    </location>
</feature>
<evidence type="ECO:0000256" key="1">
    <source>
        <dbReference type="SAM" id="MobiDB-lite"/>
    </source>
</evidence>
<accession>A0A6A4T885</accession>
<dbReference type="AlphaFoldDB" id="A0A6A4T885"/>
<evidence type="ECO:0000313" key="2">
    <source>
        <dbReference type="EMBL" id="KAF0040190.1"/>
    </source>
</evidence>
<organism evidence="2 3">
    <name type="scientific">Scophthalmus maximus</name>
    <name type="common">Turbot</name>
    <name type="synonym">Psetta maxima</name>
    <dbReference type="NCBI Taxonomy" id="52904"/>
    <lineage>
        <taxon>Eukaryota</taxon>
        <taxon>Metazoa</taxon>
        <taxon>Chordata</taxon>
        <taxon>Craniata</taxon>
        <taxon>Vertebrata</taxon>
        <taxon>Euteleostomi</taxon>
        <taxon>Actinopterygii</taxon>
        <taxon>Neopterygii</taxon>
        <taxon>Teleostei</taxon>
        <taxon>Neoteleostei</taxon>
        <taxon>Acanthomorphata</taxon>
        <taxon>Carangaria</taxon>
        <taxon>Pleuronectiformes</taxon>
        <taxon>Pleuronectoidei</taxon>
        <taxon>Scophthalmidae</taxon>
        <taxon>Scophthalmus</taxon>
    </lineage>
</organism>
<dbReference type="EMBL" id="VEVO01000007">
    <property type="protein sequence ID" value="KAF0040190.1"/>
    <property type="molecule type" value="Genomic_DNA"/>
</dbReference>
<proteinExistence type="predicted"/>
<dbReference type="Proteomes" id="UP000438429">
    <property type="component" value="Unassembled WGS sequence"/>
</dbReference>
<gene>
    <name evidence="2" type="ORF">F2P81_008425</name>
</gene>